<dbReference type="PANTHER" id="PTHR45856">
    <property type="entry name" value="ALPHA/BETA-HYDROLASES SUPERFAMILY PROTEIN"/>
    <property type="match status" value="1"/>
</dbReference>
<dbReference type="EMBL" id="JBCLYO010000016">
    <property type="protein sequence ID" value="KAL0081867.1"/>
    <property type="molecule type" value="Genomic_DNA"/>
</dbReference>
<dbReference type="PANTHER" id="PTHR45856:SF24">
    <property type="entry name" value="FUNGAL LIPASE-LIKE DOMAIN-CONTAINING PROTEIN"/>
    <property type="match status" value="1"/>
</dbReference>
<accession>A0ABR3AT13</accession>
<dbReference type="Proteomes" id="UP001448207">
    <property type="component" value="Unassembled WGS sequence"/>
</dbReference>
<reference evidence="3 4" key="1">
    <citation type="submission" date="2024-04" db="EMBL/GenBank/DDBJ databases">
        <title>Symmetric and asymmetric DNA N6-adenine methylation regulates different biological responses in Mucorales.</title>
        <authorList>
            <consortium name="Lawrence Berkeley National Laboratory"/>
            <person name="Lax C."/>
            <person name="Mondo S.J."/>
            <person name="Osorio-Concepcion M."/>
            <person name="Muszewska A."/>
            <person name="Corrochano-Luque M."/>
            <person name="Gutierrez G."/>
            <person name="Riley R."/>
            <person name="Lipzen A."/>
            <person name="Guo J."/>
            <person name="Hundley H."/>
            <person name="Amirebrahimi M."/>
            <person name="Ng V."/>
            <person name="Lorenzo-Gutierrez D."/>
            <person name="Binder U."/>
            <person name="Yang J."/>
            <person name="Song Y."/>
            <person name="Canovas D."/>
            <person name="Navarro E."/>
            <person name="Freitag M."/>
            <person name="Gabaldon T."/>
            <person name="Grigoriev I.V."/>
            <person name="Corrochano L.M."/>
            <person name="Nicolas F.E."/>
            <person name="Garre V."/>
        </authorList>
    </citation>
    <scope>NUCLEOTIDE SEQUENCE [LARGE SCALE GENOMIC DNA]</scope>
    <source>
        <strain evidence="3 4">L51</strain>
    </source>
</reference>
<organism evidence="3 4">
    <name type="scientific">Phycomyces blakesleeanus</name>
    <dbReference type="NCBI Taxonomy" id="4837"/>
    <lineage>
        <taxon>Eukaryota</taxon>
        <taxon>Fungi</taxon>
        <taxon>Fungi incertae sedis</taxon>
        <taxon>Mucoromycota</taxon>
        <taxon>Mucoromycotina</taxon>
        <taxon>Mucoromycetes</taxon>
        <taxon>Mucorales</taxon>
        <taxon>Phycomycetaceae</taxon>
        <taxon>Phycomyces</taxon>
    </lineage>
</organism>
<comment type="caution">
    <text evidence="3">The sequence shown here is derived from an EMBL/GenBank/DDBJ whole genome shotgun (WGS) entry which is preliminary data.</text>
</comment>
<protein>
    <submittedName>
        <fullName evidence="3">Lipase lipRs</fullName>
    </submittedName>
</protein>
<feature type="domain" description="Fungal lipase-type" evidence="2">
    <location>
        <begin position="173"/>
        <end position="308"/>
    </location>
</feature>
<gene>
    <name evidence="3" type="ORF">J3Q64DRAFT_1850577</name>
</gene>
<dbReference type="CDD" id="cd00519">
    <property type="entry name" value="Lipase_3"/>
    <property type="match status" value="1"/>
</dbReference>
<sequence length="363" mass="39516">MKFTPLSAVAIALLFISSPVSMAAPTSENTLKTNVTRPFTFPAILAGRTAVPSKLPHVNLSAEKNAMKSNGPLPANVEQKGGMGLNSTTIDLSAASFGISRRADVYATAAKVQELKVYTTLSANAYCRSVVPGNEWDCKHCSTDDTLVYTFDSSKYDTNGYIARNDKLKVINLVFRGTSSLENFVADFEFIAQSYPPVSGAKVHTGFYKAYLDVQKEVLSNMIEQIAAFPNYQVVASGHSLGGALATLGVLDLYQRDSRFNAKNLAVRTYGGPRVGNPTFAYYVTGTGIDFERTVHKQDIVPHLPPQSFGFLHPGVEYWIKDGDNVKICGDTLDSEECSNSIVPFTKLTDHLSYFDINTGLCL</sequence>
<dbReference type="Pfam" id="PF01764">
    <property type="entry name" value="Lipase_3"/>
    <property type="match status" value="1"/>
</dbReference>
<evidence type="ECO:0000313" key="3">
    <source>
        <dbReference type="EMBL" id="KAL0081867.1"/>
    </source>
</evidence>
<dbReference type="Gene3D" id="3.40.50.1820">
    <property type="entry name" value="alpha/beta hydrolase"/>
    <property type="match status" value="1"/>
</dbReference>
<dbReference type="InterPro" id="IPR051218">
    <property type="entry name" value="Sec_MonoDiacylglyc_Lipase"/>
</dbReference>
<name>A0ABR3AT13_PHYBL</name>
<feature type="chain" id="PRO_5046894387" evidence="1">
    <location>
        <begin position="24"/>
        <end position="363"/>
    </location>
</feature>
<dbReference type="InterPro" id="IPR029058">
    <property type="entry name" value="AB_hydrolase_fold"/>
</dbReference>
<keyword evidence="1" id="KW-0732">Signal</keyword>
<evidence type="ECO:0000256" key="1">
    <source>
        <dbReference type="SAM" id="SignalP"/>
    </source>
</evidence>
<proteinExistence type="predicted"/>
<dbReference type="InterPro" id="IPR002921">
    <property type="entry name" value="Fungal_lipase-type"/>
</dbReference>
<evidence type="ECO:0000313" key="4">
    <source>
        <dbReference type="Proteomes" id="UP001448207"/>
    </source>
</evidence>
<feature type="signal peptide" evidence="1">
    <location>
        <begin position="1"/>
        <end position="23"/>
    </location>
</feature>
<dbReference type="SUPFAM" id="SSF53474">
    <property type="entry name" value="alpha/beta-Hydrolases"/>
    <property type="match status" value="1"/>
</dbReference>
<keyword evidence="4" id="KW-1185">Reference proteome</keyword>
<evidence type="ECO:0000259" key="2">
    <source>
        <dbReference type="Pfam" id="PF01764"/>
    </source>
</evidence>